<dbReference type="AlphaFoldDB" id="A0A5B0P472"/>
<dbReference type="Proteomes" id="UP000324748">
    <property type="component" value="Unassembled WGS sequence"/>
</dbReference>
<evidence type="ECO:0000313" key="2">
    <source>
        <dbReference type="EMBL" id="KAA1094918.1"/>
    </source>
</evidence>
<name>A0A5B0P472_PUCGR</name>
<protein>
    <submittedName>
        <fullName evidence="2">Uncharacterized protein</fullName>
    </submittedName>
</protein>
<evidence type="ECO:0000313" key="4">
    <source>
        <dbReference type="Proteomes" id="UP000325313"/>
    </source>
</evidence>
<accession>A0A5B0P472</accession>
<comment type="caution">
    <text evidence="2">The sequence shown here is derived from an EMBL/GenBank/DDBJ whole genome shotgun (WGS) entry which is preliminary data.</text>
</comment>
<dbReference type="EMBL" id="VDEP01000511">
    <property type="protein sequence ID" value="KAA1065219.1"/>
    <property type="molecule type" value="Genomic_DNA"/>
</dbReference>
<keyword evidence="3" id="KW-1185">Reference proteome</keyword>
<evidence type="ECO:0000313" key="1">
    <source>
        <dbReference type="EMBL" id="KAA1065219.1"/>
    </source>
</evidence>
<gene>
    <name evidence="2" type="ORF">PGT21_032823</name>
    <name evidence="1" type="ORF">PGTUg99_005779</name>
</gene>
<sequence length="72" mass="8166">MPIVSSLGKSGWIDDCLIQHRWCVAGSQRHQMMVSSFSNIFRASQGGFERNLTDIRGWRGFQFLMLGYLGPS</sequence>
<proteinExistence type="predicted"/>
<dbReference type="Proteomes" id="UP000325313">
    <property type="component" value="Unassembled WGS sequence"/>
</dbReference>
<organism evidence="2 3">
    <name type="scientific">Puccinia graminis f. sp. tritici</name>
    <dbReference type="NCBI Taxonomy" id="56615"/>
    <lineage>
        <taxon>Eukaryota</taxon>
        <taxon>Fungi</taxon>
        <taxon>Dikarya</taxon>
        <taxon>Basidiomycota</taxon>
        <taxon>Pucciniomycotina</taxon>
        <taxon>Pucciniomycetes</taxon>
        <taxon>Pucciniales</taxon>
        <taxon>Pucciniaceae</taxon>
        <taxon>Puccinia</taxon>
    </lineage>
</organism>
<reference evidence="3 4" key="1">
    <citation type="submission" date="2019-05" db="EMBL/GenBank/DDBJ databases">
        <title>Emergence of the Ug99 lineage of the wheat stem rust pathogen through somatic hybridization.</title>
        <authorList>
            <person name="Li F."/>
            <person name="Upadhyaya N.M."/>
            <person name="Sperschneider J."/>
            <person name="Matny O."/>
            <person name="Nguyen-Phuc H."/>
            <person name="Mago R."/>
            <person name="Raley C."/>
            <person name="Miller M.E."/>
            <person name="Silverstein K.A.T."/>
            <person name="Henningsen E."/>
            <person name="Hirsch C.D."/>
            <person name="Visser B."/>
            <person name="Pretorius Z.A."/>
            <person name="Steffenson B.J."/>
            <person name="Schwessinger B."/>
            <person name="Dodds P.N."/>
            <person name="Figueroa M."/>
        </authorList>
    </citation>
    <scope>NUCLEOTIDE SEQUENCE [LARGE SCALE GENOMIC DNA]</scope>
    <source>
        <strain evidence="2">21-0</strain>
        <strain evidence="1 4">Ug99</strain>
    </source>
</reference>
<dbReference type="EMBL" id="VSWC01000079">
    <property type="protein sequence ID" value="KAA1094918.1"/>
    <property type="molecule type" value="Genomic_DNA"/>
</dbReference>
<evidence type="ECO:0000313" key="3">
    <source>
        <dbReference type="Proteomes" id="UP000324748"/>
    </source>
</evidence>